<feature type="compositionally biased region" description="Basic residues" evidence="1">
    <location>
        <begin position="45"/>
        <end position="57"/>
    </location>
</feature>
<evidence type="ECO:0000313" key="3">
    <source>
        <dbReference type="Proteomes" id="UP000266673"/>
    </source>
</evidence>
<feature type="compositionally biased region" description="Low complexity" evidence="1">
    <location>
        <begin position="17"/>
        <end position="26"/>
    </location>
</feature>
<name>A0A397VRR7_9GLOM</name>
<dbReference type="Proteomes" id="UP000266673">
    <property type="component" value="Unassembled WGS sequence"/>
</dbReference>
<protein>
    <submittedName>
        <fullName evidence="2">Uncharacterized protein</fullName>
    </submittedName>
</protein>
<proteinExistence type="predicted"/>
<keyword evidence="3" id="KW-1185">Reference proteome</keyword>
<comment type="caution">
    <text evidence="2">The sequence shown here is derived from an EMBL/GenBank/DDBJ whole genome shotgun (WGS) entry which is preliminary data.</text>
</comment>
<evidence type="ECO:0000313" key="2">
    <source>
        <dbReference type="EMBL" id="RIB21816.1"/>
    </source>
</evidence>
<sequence length="177" mass="19995">MRTKNAYKINIISARRSISPSMSSQRATSSRQNYHCRSATPPRQNYHRHSITPPRHSHQINRNYRDIESHCHRSISPNEHSHYCHWSRSPDEKDKEYVDVDNTETTGVMGTTGLSCPMDNLGFCDLDADETTVAPCDANETTISSCDNTNSAIATFSVNPSNKRANKAKIIIFLQII</sequence>
<feature type="region of interest" description="Disordered" evidence="1">
    <location>
        <begin position="17"/>
        <end position="57"/>
    </location>
</feature>
<dbReference type="EMBL" id="QKWP01000339">
    <property type="protein sequence ID" value="RIB21816.1"/>
    <property type="molecule type" value="Genomic_DNA"/>
</dbReference>
<evidence type="ECO:0000256" key="1">
    <source>
        <dbReference type="SAM" id="MobiDB-lite"/>
    </source>
</evidence>
<dbReference type="AlphaFoldDB" id="A0A397VRR7"/>
<organism evidence="2 3">
    <name type="scientific">Gigaspora rosea</name>
    <dbReference type="NCBI Taxonomy" id="44941"/>
    <lineage>
        <taxon>Eukaryota</taxon>
        <taxon>Fungi</taxon>
        <taxon>Fungi incertae sedis</taxon>
        <taxon>Mucoromycota</taxon>
        <taxon>Glomeromycotina</taxon>
        <taxon>Glomeromycetes</taxon>
        <taxon>Diversisporales</taxon>
        <taxon>Gigasporaceae</taxon>
        <taxon>Gigaspora</taxon>
    </lineage>
</organism>
<reference evidence="2 3" key="1">
    <citation type="submission" date="2018-06" db="EMBL/GenBank/DDBJ databases">
        <title>Comparative genomics reveals the genomic features of Rhizophagus irregularis, R. cerebriforme, R. diaphanum and Gigaspora rosea, and their symbiotic lifestyle signature.</title>
        <authorList>
            <person name="Morin E."/>
            <person name="San Clemente H."/>
            <person name="Chen E.C.H."/>
            <person name="De La Providencia I."/>
            <person name="Hainaut M."/>
            <person name="Kuo A."/>
            <person name="Kohler A."/>
            <person name="Murat C."/>
            <person name="Tang N."/>
            <person name="Roy S."/>
            <person name="Loubradou J."/>
            <person name="Henrissat B."/>
            <person name="Grigoriev I.V."/>
            <person name="Corradi N."/>
            <person name="Roux C."/>
            <person name="Martin F.M."/>
        </authorList>
    </citation>
    <scope>NUCLEOTIDE SEQUENCE [LARGE SCALE GENOMIC DNA]</scope>
    <source>
        <strain evidence="2 3">DAOM 194757</strain>
    </source>
</reference>
<accession>A0A397VRR7</accession>
<gene>
    <name evidence="2" type="ORF">C2G38_2298250</name>
</gene>